<dbReference type="PANTHER" id="PTHR33434">
    <property type="entry name" value="DEGV DOMAIN-CONTAINING PROTEIN DR_1986-RELATED"/>
    <property type="match status" value="1"/>
</dbReference>
<evidence type="ECO:0000313" key="3">
    <source>
        <dbReference type="Proteomes" id="UP001143347"/>
    </source>
</evidence>
<protein>
    <submittedName>
        <fullName evidence="2">DAK2 domain-containing protein</fullName>
    </submittedName>
</protein>
<organism evidence="2 3">
    <name type="scientific">Gordonia aquimaris</name>
    <dbReference type="NCBI Taxonomy" id="2984863"/>
    <lineage>
        <taxon>Bacteria</taxon>
        <taxon>Bacillati</taxon>
        <taxon>Actinomycetota</taxon>
        <taxon>Actinomycetes</taxon>
        <taxon>Mycobacteriales</taxon>
        <taxon>Gordoniaceae</taxon>
        <taxon>Gordonia</taxon>
    </lineage>
</organism>
<dbReference type="InterPro" id="IPR050270">
    <property type="entry name" value="DegV_domain_contain"/>
</dbReference>
<dbReference type="GO" id="GO:0006071">
    <property type="term" value="P:glycerol metabolic process"/>
    <property type="evidence" value="ECO:0007669"/>
    <property type="project" value="InterPro"/>
</dbReference>
<keyword evidence="3" id="KW-1185">Reference proteome</keyword>
<evidence type="ECO:0000313" key="2">
    <source>
        <dbReference type="EMBL" id="MCX2965843.1"/>
    </source>
</evidence>
<dbReference type="InterPro" id="IPR036117">
    <property type="entry name" value="DhaL_dom_sf"/>
</dbReference>
<dbReference type="SUPFAM" id="SSF101473">
    <property type="entry name" value="DhaL-like"/>
    <property type="match status" value="1"/>
</dbReference>
<comment type="caution">
    <text evidence="2">The sequence shown here is derived from an EMBL/GenBank/DDBJ whole genome shotgun (WGS) entry which is preliminary data.</text>
</comment>
<dbReference type="EMBL" id="JAPKFM010000020">
    <property type="protein sequence ID" value="MCX2965843.1"/>
    <property type="molecule type" value="Genomic_DNA"/>
</dbReference>
<dbReference type="Gene3D" id="1.25.40.340">
    <property type="match status" value="1"/>
</dbReference>
<reference evidence="2" key="1">
    <citation type="submission" date="2022-10" db="EMBL/GenBank/DDBJ databases">
        <title>WGS of marine actinomycetes from Thailand.</title>
        <authorList>
            <person name="Thawai C."/>
        </authorList>
    </citation>
    <scope>NUCLEOTIDE SEQUENCE</scope>
    <source>
        <strain evidence="2">SW21</strain>
    </source>
</reference>
<dbReference type="InterPro" id="IPR004007">
    <property type="entry name" value="DhaL_dom"/>
</dbReference>
<accession>A0A9X3D6I0</accession>
<dbReference type="InterPro" id="IPR033470">
    <property type="entry name" value="FakA-like_C"/>
</dbReference>
<dbReference type="PROSITE" id="PS51480">
    <property type="entry name" value="DHAL"/>
    <property type="match status" value="1"/>
</dbReference>
<dbReference type="NCBIfam" id="TIGR03599">
    <property type="entry name" value="YloV"/>
    <property type="match status" value="1"/>
</dbReference>
<name>A0A9X3D6I0_9ACTN</name>
<dbReference type="PANTHER" id="PTHR33434:SF4">
    <property type="entry name" value="PHOSPHATASE PROTEIN"/>
    <property type="match status" value="1"/>
</dbReference>
<dbReference type="SMART" id="SM01120">
    <property type="entry name" value="Dak2"/>
    <property type="match status" value="1"/>
</dbReference>
<dbReference type="Proteomes" id="UP001143347">
    <property type="component" value="Unassembled WGS sequence"/>
</dbReference>
<dbReference type="AlphaFoldDB" id="A0A9X3D6I0"/>
<dbReference type="InterPro" id="IPR048394">
    <property type="entry name" value="FakA-like_M"/>
</dbReference>
<proteinExistence type="predicted"/>
<sequence length="555" mass="57406">MESVFDGGRIRMMNPQLLRDWAHTAVDGLETLRGEINDLNVFPIPDSDTGSNMLFTMQAAADGLATLSEDASTPQVARAMADAAIAQARGNSGIILSQVLIGLADAAELMPDQTQVTFNQLWAAGLRLGSLAAMRAVSEPREGTVLTLIRTAAETAAAHVSESAGDLARAVADDCADALERTPEQMPELAEAGVVDAGGRGFLALADAMVAVLTGVAQRRRRYRGILIGGGVPGHQGNDACTGGSDMDFEVMYFLDGAAGDQVGSLRQVLNEIGDSVVIVGDSSTGGERFSVHVHTSDPGRAVEEGAARGPVAEVRISCFALDAIRAQTDTAEPPPRHKRAVVAVVTGEGADELFTEAGAAVLRADAGLAPEALTEAIRGTDSAHVVVMANGKLSSQDLVTVTAATRSAQRSVVFLPTSSMVQCLSALAVHDPTEAPDPDTYAMAEAAAGTRWGSLVRADSRIMTLAGTCEVGDVLGMIGSDVLVIAPDQTGAATALVDLMLATGGEMVTVMAGSGVDDAALDALAEQMRRSYAGVELAIYRTGQPDQLLQVGVE</sequence>
<dbReference type="SMART" id="SM01121">
    <property type="entry name" value="Dak1_2"/>
    <property type="match status" value="1"/>
</dbReference>
<gene>
    <name evidence="2" type="ORF">OSB52_17290</name>
</gene>
<dbReference type="RefSeq" id="WP_235722627.1">
    <property type="nucleotide sequence ID" value="NZ_JAPKFM010000020.1"/>
</dbReference>
<dbReference type="Pfam" id="PF02734">
    <property type="entry name" value="Dak2"/>
    <property type="match status" value="1"/>
</dbReference>
<dbReference type="Pfam" id="PF13684">
    <property type="entry name" value="FakA-like_C"/>
    <property type="match status" value="1"/>
</dbReference>
<feature type="domain" description="DhaL" evidence="1">
    <location>
        <begin position="16"/>
        <end position="211"/>
    </location>
</feature>
<evidence type="ECO:0000259" key="1">
    <source>
        <dbReference type="PROSITE" id="PS51480"/>
    </source>
</evidence>
<dbReference type="GO" id="GO:0004371">
    <property type="term" value="F:glycerone kinase activity"/>
    <property type="evidence" value="ECO:0007669"/>
    <property type="project" value="InterPro"/>
</dbReference>
<dbReference type="InterPro" id="IPR019986">
    <property type="entry name" value="YloV-like"/>
</dbReference>
<dbReference type="Pfam" id="PF21645">
    <property type="entry name" value="FakA-like_M"/>
    <property type="match status" value="1"/>
</dbReference>